<dbReference type="PANTHER" id="PTHR10954:SF18">
    <property type="entry name" value="RIBONUCLEASE HII"/>
    <property type="match status" value="1"/>
</dbReference>
<evidence type="ECO:0000256" key="4">
    <source>
        <dbReference type="ARBA" id="ARBA00004496"/>
    </source>
</evidence>
<dbReference type="EMBL" id="MN739942">
    <property type="protein sequence ID" value="QHT78926.1"/>
    <property type="molecule type" value="Genomic_DNA"/>
</dbReference>
<evidence type="ECO:0000256" key="1">
    <source>
        <dbReference type="ARBA" id="ARBA00000077"/>
    </source>
</evidence>
<keyword evidence="9" id="KW-0540">Nuclease</keyword>
<reference evidence="15" key="1">
    <citation type="journal article" date="2020" name="Nature">
        <title>Giant virus diversity and host interactions through global metagenomics.</title>
        <authorList>
            <person name="Schulz F."/>
            <person name="Roux S."/>
            <person name="Paez-Espino D."/>
            <person name="Jungbluth S."/>
            <person name="Walsh D.A."/>
            <person name="Denef V.J."/>
            <person name="McMahon K.D."/>
            <person name="Konstantinidis K.T."/>
            <person name="Eloe-Fadrosh E.A."/>
            <person name="Kyrpides N.C."/>
            <person name="Woyke T."/>
        </authorList>
    </citation>
    <scope>NUCLEOTIDE SEQUENCE</scope>
    <source>
        <strain evidence="15">GVMAG-M-3300023179-97</strain>
    </source>
</reference>
<evidence type="ECO:0000256" key="5">
    <source>
        <dbReference type="ARBA" id="ARBA00007383"/>
    </source>
</evidence>
<proteinExistence type="inferred from homology"/>
<dbReference type="InterPro" id="IPR012337">
    <property type="entry name" value="RNaseH-like_sf"/>
</dbReference>
<comment type="cofactor">
    <cofactor evidence="3">
        <name>Mg(2+)</name>
        <dbReference type="ChEBI" id="CHEBI:18420"/>
    </cofactor>
</comment>
<keyword evidence="10" id="KW-0479">Metal-binding</keyword>
<name>A0A6C0HFK6_9ZZZZ</name>
<dbReference type="GO" id="GO:0006298">
    <property type="term" value="P:mismatch repair"/>
    <property type="evidence" value="ECO:0007669"/>
    <property type="project" value="TreeGrafter"/>
</dbReference>
<dbReference type="Gene3D" id="3.30.420.10">
    <property type="entry name" value="Ribonuclease H-like superfamily/Ribonuclease H"/>
    <property type="match status" value="1"/>
</dbReference>
<evidence type="ECO:0000259" key="14">
    <source>
        <dbReference type="PROSITE" id="PS51975"/>
    </source>
</evidence>
<dbReference type="GO" id="GO:0003723">
    <property type="term" value="F:RNA binding"/>
    <property type="evidence" value="ECO:0007669"/>
    <property type="project" value="InterPro"/>
</dbReference>
<comment type="cofactor">
    <cofactor evidence="2">
        <name>Mn(2+)</name>
        <dbReference type="ChEBI" id="CHEBI:29035"/>
    </cofactor>
</comment>
<dbReference type="GO" id="GO:0004523">
    <property type="term" value="F:RNA-DNA hybrid ribonuclease activity"/>
    <property type="evidence" value="ECO:0007669"/>
    <property type="project" value="UniProtKB-EC"/>
</dbReference>
<keyword evidence="8" id="KW-0963">Cytoplasm</keyword>
<dbReference type="GO" id="GO:0032299">
    <property type="term" value="C:ribonuclease H2 complex"/>
    <property type="evidence" value="ECO:0007669"/>
    <property type="project" value="TreeGrafter"/>
</dbReference>
<dbReference type="Pfam" id="PF01351">
    <property type="entry name" value="RNase_HII"/>
    <property type="match status" value="1"/>
</dbReference>
<dbReference type="CDD" id="cd07182">
    <property type="entry name" value="RNase_HII_bacteria_HII_like"/>
    <property type="match status" value="1"/>
</dbReference>
<comment type="subcellular location">
    <subcellularLocation>
        <location evidence="4">Cytoplasm</location>
    </subcellularLocation>
</comment>
<evidence type="ECO:0000256" key="2">
    <source>
        <dbReference type="ARBA" id="ARBA00001936"/>
    </source>
</evidence>
<evidence type="ECO:0000256" key="11">
    <source>
        <dbReference type="ARBA" id="ARBA00022759"/>
    </source>
</evidence>
<evidence type="ECO:0000256" key="3">
    <source>
        <dbReference type="ARBA" id="ARBA00001946"/>
    </source>
</evidence>
<evidence type="ECO:0000256" key="6">
    <source>
        <dbReference type="ARBA" id="ARBA00012180"/>
    </source>
</evidence>
<dbReference type="GO" id="GO:0005737">
    <property type="term" value="C:cytoplasm"/>
    <property type="evidence" value="ECO:0007669"/>
    <property type="project" value="UniProtKB-SubCell"/>
</dbReference>
<dbReference type="AlphaFoldDB" id="A0A6C0HFK6"/>
<dbReference type="InterPro" id="IPR022898">
    <property type="entry name" value="RNase_HII"/>
</dbReference>
<evidence type="ECO:0000256" key="13">
    <source>
        <dbReference type="ARBA" id="ARBA00023211"/>
    </source>
</evidence>
<dbReference type="InterPro" id="IPR024567">
    <property type="entry name" value="RNase_HII/HIII_dom"/>
</dbReference>
<evidence type="ECO:0000256" key="7">
    <source>
        <dbReference type="ARBA" id="ARBA00019179"/>
    </source>
</evidence>
<evidence type="ECO:0000313" key="15">
    <source>
        <dbReference type="EMBL" id="QHT78926.1"/>
    </source>
</evidence>
<evidence type="ECO:0000256" key="9">
    <source>
        <dbReference type="ARBA" id="ARBA00022722"/>
    </source>
</evidence>
<dbReference type="PANTHER" id="PTHR10954">
    <property type="entry name" value="RIBONUCLEASE H2 SUBUNIT A"/>
    <property type="match status" value="1"/>
</dbReference>
<keyword evidence="13" id="KW-0464">Manganese</keyword>
<evidence type="ECO:0000256" key="8">
    <source>
        <dbReference type="ARBA" id="ARBA00022490"/>
    </source>
</evidence>
<dbReference type="InterPro" id="IPR001352">
    <property type="entry name" value="RNase_HII/HIII"/>
</dbReference>
<keyword evidence="11" id="KW-0255">Endonuclease</keyword>
<evidence type="ECO:0000256" key="10">
    <source>
        <dbReference type="ARBA" id="ARBA00022723"/>
    </source>
</evidence>
<dbReference type="SUPFAM" id="SSF53098">
    <property type="entry name" value="Ribonuclease H-like"/>
    <property type="match status" value="1"/>
</dbReference>
<protein>
    <recommendedName>
        <fullName evidence="7">Ribonuclease HII</fullName>
        <ecNumber evidence="6">3.1.26.4</ecNumber>
    </recommendedName>
</protein>
<dbReference type="GO" id="GO:0046872">
    <property type="term" value="F:metal ion binding"/>
    <property type="evidence" value="ECO:0007669"/>
    <property type="project" value="UniProtKB-KW"/>
</dbReference>
<dbReference type="PROSITE" id="PS51975">
    <property type="entry name" value="RNASE_H_2"/>
    <property type="match status" value="1"/>
</dbReference>
<comment type="similarity">
    <text evidence="5">Belongs to the RNase HII family.</text>
</comment>
<organism evidence="15">
    <name type="scientific">viral metagenome</name>
    <dbReference type="NCBI Taxonomy" id="1070528"/>
    <lineage>
        <taxon>unclassified sequences</taxon>
        <taxon>metagenomes</taxon>
        <taxon>organismal metagenomes</taxon>
    </lineage>
</organism>
<dbReference type="EC" id="3.1.26.4" evidence="6"/>
<evidence type="ECO:0000256" key="12">
    <source>
        <dbReference type="ARBA" id="ARBA00022801"/>
    </source>
</evidence>
<comment type="catalytic activity">
    <reaction evidence="1">
        <text>Endonucleolytic cleavage to 5'-phosphomonoester.</text>
        <dbReference type="EC" id="3.1.26.4"/>
    </reaction>
</comment>
<sequence>MTTCLKKFYKNELPEVGIDEAGRGPLWGPMMASAIILPDENNWTDDCRELVSKIKDSKKISSKKREILSERIKEFVVGYGIGQVSAEEIDEWGATRANQTVFRRAIEDLYTKVDFPSGVLLVIDGILPLSSLGVGEVQETVIEGDANYLHIAAASILAKVEHDNWVINWCKDNAVEAEKYDLLNCKGYGTQKHRDGILKYGYTEMHRRLYLRKLIPDITVSRCKIVG</sequence>
<feature type="domain" description="RNase H type-2" evidence="14">
    <location>
        <begin position="13"/>
        <end position="227"/>
    </location>
</feature>
<keyword evidence="12" id="KW-0378">Hydrolase</keyword>
<accession>A0A6C0HFK6</accession>
<dbReference type="GO" id="GO:0043137">
    <property type="term" value="P:DNA replication, removal of RNA primer"/>
    <property type="evidence" value="ECO:0007669"/>
    <property type="project" value="TreeGrafter"/>
</dbReference>
<dbReference type="InterPro" id="IPR036397">
    <property type="entry name" value="RNaseH_sf"/>
</dbReference>